<evidence type="ECO:0000259" key="7">
    <source>
        <dbReference type="Pfam" id="PF24877"/>
    </source>
</evidence>
<dbReference type="Pfam" id="PF24877">
    <property type="entry name" value="ILV_EDD_C"/>
    <property type="match status" value="1"/>
</dbReference>
<comment type="caution">
    <text evidence="8">The sequence shown here is derived from an EMBL/GenBank/DDBJ whole genome shotgun (WGS) entry which is preliminary data.</text>
</comment>
<gene>
    <name evidence="8" type="ORF">FM069_03130</name>
</gene>
<dbReference type="FunFam" id="3.50.30.80:FF:000001">
    <property type="entry name" value="Dihydroxy-acid dehydratase"/>
    <property type="match status" value="1"/>
</dbReference>
<keyword evidence="4" id="KW-0411">Iron-sulfur</keyword>
<evidence type="ECO:0000313" key="9">
    <source>
        <dbReference type="Proteomes" id="UP000315235"/>
    </source>
</evidence>
<keyword evidence="9" id="KW-1185">Reference proteome</keyword>
<keyword evidence="5" id="KW-0456">Lyase</keyword>
<dbReference type="InterPro" id="IPR020558">
    <property type="entry name" value="DiOHA_6PGluconate_deHydtase_CS"/>
</dbReference>
<evidence type="ECO:0000256" key="1">
    <source>
        <dbReference type="ARBA" id="ARBA00006486"/>
    </source>
</evidence>
<name>A0A553H369_9PSED</name>
<dbReference type="InterPro" id="IPR000581">
    <property type="entry name" value="ILV_EDD_N"/>
</dbReference>
<accession>A0A553H369</accession>
<evidence type="ECO:0000256" key="2">
    <source>
        <dbReference type="ARBA" id="ARBA00022723"/>
    </source>
</evidence>
<proteinExistence type="inferred from homology"/>
<dbReference type="EMBL" id="VJOY01000002">
    <property type="protein sequence ID" value="TRX76196.1"/>
    <property type="molecule type" value="Genomic_DNA"/>
</dbReference>
<dbReference type="Proteomes" id="UP000315235">
    <property type="component" value="Unassembled WGS sequence"/>
</dbReference>
<dbReference type="InterPro" id="IPR042096">
    <property type="entry name" value="Dihydro-acid_dehy_C"/>
</dbReference>
<reference evidence="8 9" key="1">
    <citation type="submission" date="2019-07" db="EMBL/GenBank/DDBJ databases">
        <title>Pseudomonas mangiferae sp. nov., isolated from bark of mango tree in Thailand.</title>
        <authorList>
            <person name="Srisuk N."/>
            <person name="Anurat P."/>
        </authorList>
    </citation>
    <scope>NUCLEOTIDE SEQUENCE [LARGE SCALE GENOMIC DNA]</scope>
    <source>
        <strain evidence="8 9">DMKU_BBB3-04</strain>
    </source>
</reference>
<dbReference type="GO" id="GO:0005829">
    <property type="term" value="C:cytosol"/>
    <property type="evidence" value="ECO:0007669"/>
    <property type="project" value="TreeGrafter"/>
</dbReference>
<dbReference type="OrthoDB" id="9807077at2"/>
<evidence type="ECO:0000256" key="5">
    <source>
        <dbReference type="ARBA" id="ARBA00023239"/>
    </source>
</evidence>
<dbReference type="SUPFAM" id="SSF52016">
    <property type="entry name" value="LeuD/IlvD-like"/>
    <property type="match status" value="1"/>
</dbReference>
<evidence type="ECO:0000256" key="3">
    <source>
        <dbReference type="ARBA" id="ARBA00023004"/>
    </source>
</evidence>
<dbReference type="GO" id="GO:0051536">
    <property type="term" value="F:iron-sulfur cluster binding"/>
    <property type="evidence" value="ECO:0007669"/>
    <property type="project" value="UniProtKB-KW"/>
</dbReference>
<feature type="domain" description="Dihydroxy-acid/6-phosphogluconate dehydratase N-terminal" evidence="6">
    <location>
        <begin position="35"/>
        <end position="351"/>
    </location>
</feature>
<sequence>MTRKLRSNFTPGTTRWAVRRSQWIAMGIPEEDFEKPKIAVVNSSSQLSVCYQHLDQVSQRVQQAIRAAGALPFEVRTVAPSDFVTSAGKQGRYLMPTRDLLVNDVEVQVEGAELDGMILLASCDKTTPAQLMAAGRLNVPSLVLTCGYQLGSSCGGRDVDIEEVYKAVGALKAERIALTDLTEMTRHAIKGPGVCAGMATANSMHCMAEALGMSLTGNAPIRAGSDALYALAEDAGRAIVRLVETDLRPRQIMTAAAFRNAVRTAVAIGASVNVVRHLTAIAQESECPVDIIGEFEAAAERLGQITQVRPNGPDRIEDFAAAGGCAGAMKQLLPELDAQVLTVTGHSLGDNLAARPMPDPAVIAPVAAPLRDEPGLIVIRGNLAPDGAVVKLSAVPAHVRQFSGRAVVFEDENLAIAGLENGGIRNGDVVVLRMLGPKGGPGTVFAASFMAALVGAGFGSEVAVVTDGELSGLNSGITIGQVMPEAAEGGPLAAVRDGDRIVIDLSRRQIALDLPDGELQARLDALPPRPATTEKGWLAMYQRLVQPLSKGAVLGARAFNQDG</sequence>
<keyword evidence="2" id="KW-0479">Metal-binding</keyword>
<dbReference type="InterPro" id="IPR056740">
    <property type="entry name" value="ILV_EDD_C"/>
</dbReference>
<feature type="domain" description="Dihydroxy-acid/6-phosphogluconate dehydratase C-terminal" evidence="7">
    <location>
        <begin position="362"/>
        <end position="552"/>
    </location>
</feature>
<evidence type="ECO:0000259" key="6">
    <source>
        <dbReference type="Pfam" id="PF00920"/>
    </source>
</evidence>
<organism evidence="8 9">
    <name type="scientific">Pseudomonas mangiferae</name>
    <dbReference type="NCBI Taxonomy" id="2593654"/>
    <lineage>
        <taxon>Bacteria</taxon>
        <taxon>Pseudomonadati</taxon>
        <taxon>Pseudomonadota</taxon>
        <taxon>Gammaproteobacteria</taxon>
        <taxon>Pseudomonadales</taxon>
        <taxon>Pseudomonadaceae</taxon>
        <taxon>Pseudomonas</taxon>
    </lineage>
</organism>
<evidence type="ECO:0000313" key="8">
    <source>
        <dbReference type="EMBL" id="TRX76196.1"/>
    </source>
</evidence>
<keyword evidence="3" id="KW-0408">Iron</keyword>
<dbReference type="PANTHER" id="PTHR43661:SF3">
    <property type="entry name" value="D-XYLONATE DEHYDRATASE YAGF-RELATED"/>
    <property type="match status" value="1"/>
</dbReference>
<dbReference type="GO" id="GO:0016836">
    <property type="term" value="F:hydro-lyase activity"/>
    <property type="evidence" value="ECO:0007669"/>
    <property type="project" value="TreeGrafter"/>
</dbReference>
<dbReference type="PROSITE" id="PS00886">
    <property type="entry name" value="ILVD_EDD_1"/>
    <property type="match status" value="1"/>
</dbReference>
<dbReference type="Gene3D" id="3.50.30.80">
    <property type="entry name" value="IlvD/EDD C-terminal domain-like"/>
    <property type="match status" value="1"/>
</dbReference>
<comment type="similarity">
    <text evidence="1">Belongs to the IlvD/Edd family.</text>
</comment>
<dbReference type="AlphaFoldDB" id="A0A553H369"/>
<dbReference type="PANTHER" id="PTHR43661">
    <property type="entry name" value="D-XYLONATE DEHYDRATASE"/>
    <property type="match status" value="1"/>
</dbReference>
<dbReference type="Pfam" id="PF00920">
    <property type="entry name" value="ILVD_EDD_N"/>
    <property type="match status" value="1"/>
</dbReference>
<dbReference type="GO" id="GO:0046872">
    <property type="term" value="F:metal ion binding"/>
    <property type="evidence" value="ECO:0007669"/>
    <property type="project" value="UniProtKB-KW"/>
</dbReference>
<protein>
    <submittedName>
        <fullName evidence="8">Dihydroxy-acid dehydratase</fullName>
    </submittedName>
</protein>
<evidence type="ECO:0000256" key="4">
    <source>
        <dbReference type="ARBA" id="ARBA00023014"/>
    </source>
</evidence>
<dbReference type="InterPro" id="IPR037237">
    <property type="entry name" value="IlvD/EDD_N"/>
</dbReference>
<dbReference type="RefSeq" id="WP_143486824.1">
    <property type="nucleotide sequence ID" value="NZ_VJOY01000002.1"/>
</dbReference>
<dbReference type="SUPFAM" id="SSF143975">
    <property type="entry name" value="IlvD/EDD N-terminal domain-like"/>
    <property type="match status" value="1"/>
</dbReference>